<evidence type="ECO:0000313" key="1">
    <source>
        <dbReference type="EMBL" id="CAH8387173.1"/>
    </source>
</evidence>
<organism evidence="1 2">
    <name type="scientific">Eruca vesicaria subsp. sativa</name>
    <name type="common">Garden rocket</name>
    <name type="synonym">Eruca sativa</name>
    <dbReference type="NCBI Taxonomy" id="29727"/>
    <lineage>
        <taxon>Eukaryota</taxon>
        <taxon>Viridiplantae</taxon>
        <taxon>Streptophyta</taxon>
        <taxon>Embryophyta</taxon>
        <taxon>Tracheophyta</taxon>
        <taxon>Spermatophyta</taxon>
        <taxon>Magnoliopsida</taxon>
        <taxon>eudicotyledons</taxon>
        <taxon>Gunneridae</taxon>
        <taxon>Pentapetalae</taxon>
        <taxon>rosids</taxon>
        <taxon>malvids</taxon>
        <taxon>Brassicales</taxon>
        <taxon>Brassicaceae</taxon>
        <taxon>Brassiceae</taxon>
        <taxon>Eruca</taxon>
    </lineage>
</organism>
<sequence length="285" mass="33346">MYFIEVLYMGIVVAYVKLVVQEKTRETLQWEVMEDDDVECGSESCENIKIPIYNEKENYTQFGKTKAPVSTSYSRIARGDQFVTDFKRVRLNISFPILFFLELKETIIYYSRKLNGEGLDDMSSTELASLESMLKEGFRIVEEQTDEAHEELTVKQIVEYDLLGYEWLKQKEKDDLAYQSLLAGRRTTLRNKAREFRLSPPESQPYRSNDPERLKLDIDSLKIEKERLLLLNQRMVGKELDGMGYLELYVLGFEISRAMINAEAMRKIKRAEEMEKTQTSKADDQ</sequence>
<protein>
    <submittedName>
        <fullName evidence="1">Uncharacterized protein</fullName>
    </submittedName>
</protein>
<accession>A0ABC8LW08</accession>
<reference evidence="1 2" key="1">
    <citation type="submission" date="2022-03" db="EMBL/GenBank/DDBJ databases">
        <authorList>
            <person name="Macdonald S."/>
            <person name="Ahmed S."/>
            <person name="Newling K."/>
        </authorList>
    </citation>
    <scope>NUCLEOTIDE SEQUENCE [LARGE SCALE GENOMIC DNA]</scope>
</reference>
<gene>
    <name evidence="1" type="ORF">ERUC_LOCUS39656</name>
</gene>
<evidence type="ECO:0000313" key="2">
    <source>
        <dbReference type="Proteomes" id="UP001642260"/>
    </source>
</evidence>
<proteinExistence type="predicted"/>
<comment type="caution">
    <text evidence="1">The sequence shown here is derived from an EMBL/GenBank/DDBJ whole genome shotgun (WGS) entry which is preliminary data.</text>
</comment>
<name>A0ABC8LW08_ERUVS</name>
<dbReference type="Proteomes" id="UP001642260">
    <property type="component" value="Unassembled WGS sequence"/>
</dbReference>
<dbReference type="EMBL" id="CAKOAT010741820">
    <property type="protein sequence ID" value="CAH8387173.1"/>
    <property type="molecule type" value="Genomic_DNA"/>
</dbReference>
<keyword evidence="2" id="KW-1185">Reference proteome</keyword>
<dbReference type="AlphaFoldDB" id="A0ABC8LW08"/>